<dbReference type="GO" id="GO:0055085">
    <property type="term" value="P:transmembrane transport"/>
    <property type="evidence" value="ECO:0007669"/>
    <property type="project" value="InterPro"/>
</dbReference>
<dbReference type="Pfam" id="PF00528">
    <property type="entry name" value="BPD_transp_1"/>
    <property type="match status" value="1"/>
</dbReference>
<proteinExistence type="inferred from homology"/>
<feature type="transmembrane region" description="Helical" evidence="7">
    <location>
        <begin position="46"/>
        <end position="68"/>
    </location>
</feature>
<evidence type="ECO:0000256" key="1">
    <source>
        <dbReference type="ARBA" id="ARBA00004651"/>
    </source>
</evidence>
<dbReference type="PANTHER" id="PTHR43744:SF12">
    <property type="entry name" value="ABC TRANSPORTER PERMEASE PROTEIN MG189-RELATED"/>
    <property type="match status" value="1"/>
</dbReference>
<dbReference type="InterPro" id="IPR000515">
    <property type="entry name" value="MetI-like"/>
</dbReference>
<feature type="domain" description="ABC transmembrane type-1" evidence="9">
    <location>
        <begin position="110"/>
        <end position="302"/>
    </location>
</feature>
<gene>
    <name evidence="10" type="ORF">FMM08_22495</name>
</gene>
<dbReference type="Gene3D" id="1.10.3720.10">
    <property type="entry name" value="MetI-like"/>
    <property type="match status" value="1"/>
</dbReference>
<feature type="transmembrane region" description="Helical" evidence="7">
    <location>
        <begin position="281"/>
        <end position="302"/>
    </location>
</feature>
<evidence type="ECO:0000259" key="9">
    <source>
        <dbReference type="PROSITE" id="PS50928"/>
    </source>
</evidence>
<dbReference type="GO" id="GO:0005886">
    <property type="term" value="C:plasma membrane"/>
    <property type="evidence" value="ECO:0007669"/>
    <property type="project" value="UniProtKB-SubCell"/>
</dbReference>
<dbReference type="PANTHER" id="PTHR43744">
    <property type="entry name" value="ABC TRANSPORTER PERMEASE PROTEIN MG189-RELATED-RELATED"/>
    <property type="match status" value="1"/>
</dbReference>
<protein>
    <submittedName>
        <fullName evidence="10">Carbohydrate ABC transporter permease</fullName>
    </submittedName>
</protein>
<evidence type="ECO:0000256" key="3">
    <source>
        <dbReference type="ARBA" id="ARBA00022475"/>
    </source>
</evidence>
<dbReference type="SUPFAM" id="SSF161098">
    <property type="entry name" value="MetI-like"/>
    <property type="match status" value="1"/>
</dbReference>
<evidence type="ECO:0000256" key="7">
    <source>
        <dbReference type="RuleBase" id="RU363032"/>
    </source>
</evidence>
<keyword evidence="5 7" id="KW-1133">Transmembrane helix</keyword>
<sequence length="317" mass="34174">MSTPTTSTGATALATGAHADDTPAGRGAAGNRVPDGAPRGARRGPVLTAVVYVLLALVTFLCLMPFVWLVRSSLMGTSQIFSYPPEWIPAPFQWDNFTGALSAAPFARYAANTLLLVVLIVPGALLSSSAAAFAFSRLAWRGRDLAFAALMSGLMLPYAATLIPTFIGWQELGLTNTYWPLALPPWFAAGAAFNVFMLRQFFSQMPADLDNAMYVDGGTPWTVYWRIALPLNKGPMTLVGIFTTIAVWNDLLNPLIYLSDPDKFTLSLGLASFRSLYSSQWGYLMAASLLVILPIMVLFAFAQKAIMENLALSGLKG</sequence>
<feature type="transmembrane region" description="Helical" evidence="7">
    <location>
        <begin position="114"/>
        <end position="135"/>
    </location>
</feature>
<evidence type="ECO:0000256" key="5">
    <source>
        <dbReference type="ARBA" id="ARBA00022989"/>
    </source>
</evidence>
<accession>A0A5C8Z332</accession>
<evidence type="ECO:0000256" key="4">
    <source>
        <dbReference type="ARBA" id="ARBA00022692"/>
    </source>
</evidence>
<dbReference type="EMBL" id="VKAC01000023">
    <property type="protein sequence ID" value="TXR51306.1"/>
    <property type="molecule type" value="Genomic_DNA"/>
</dbReference>
<evidence type="ECO:0000256" key="6">
    <source>
        <dbReference type="ARBA" id="ARBA00023136"/>
    </source>
</evidence>
<evidence type="ECO:0000313" key="10">
    <source>
        <dbReference type="EMBL" id="TXR51306.1"/>
    </source>
</evidence>
<evidence type="ECO:0000256" key="8">
    <source>
        <dbReference type="SAM" id="MobiDB-lite"/>
    </source>
</evidence>
<dbReference type="CDD" id="cd06261">
    <property type="entry name" value="TM_PBP2"/>
    <property type="match status" value="1"/>
</dbReference>
<keyword evidence="4 7" id="KW-0812">Transmembrane</keyword>
<keyword evidence="6 7" id="KW-0472">Membrane</keyword>
<evidence type="ECO:0000313" key="11">
    <source>
        <dbReference type="Proteomes" id="UP000321234"/>
    </source>
</evidence>
<comment type="caution">
    <text evidence="10">The sequence shown here is derived from an EMBL/GenBank/DDBJ whole genome shotgun (WGS) entry which is preliminary data.</text>
</comment>
<dbReference type="AlphaFoldDB" id="A0A5C8Z332"/>
<organism evidence="10 11">
    <name type="scientific">Quadrisphaera setariae</name>
    <dbReference type="NCBI Taxonomy" id="2593304"/>
    <lineage>
        <taxon>Bacteria</taxon>
        <taxon>Bacillati</taxon>
        <taxon>Actinomycetota</taxon>
        <taxon>Actinomycetes</taxon>
        <taxon>Kineosporiales</taxon>
        <taxon>Kineosporiaceae</taxon>
        <taxon>Quadrisphaera</taxon>
    </lineage>
</organism>
<name>A0A5C8Z332_9ACTN</name>
<comment type="similarity">
    <text evidence="7">Belongs to the binding-protein-dependent transport system permease family.</text>
</comment>
<dbReference type="PROSITE" id="PS50928">
    <property type="entry name" value="ABC_TM1"/>
    <property type="match status" value="1"/>
</dbReference>
<keyword evidence="2 7" id="KW-0813">Transport</keyword>
<feature type="compositionally biased region" description="Low complexity" evidence="8">
    <location>
        <begin position="1"/>
        <end position="17"/>
    </location>
</feature>
<keyword evidence="11" id="KW-1185">Reference proteome</keyword>
<comment type="subcellular location">
    <subcellularLocation>
        <location evidence="1 7">Cell membrane</location>
        <topology evidence="1 7">Multi-pass membrane protein</topology>
    </subcellularLocation>
</comment>
<reference evidence="10 11" key="1">
    <citation type="submission" date="2019-07" db="EMBL/GenBank/DDBJ databases">
        <title>Quadrisphaera sp. strain DD2A genome sequencing and assembly.</title>
        <authorList>
            <person name="Kim I."/>
        </authorList>
    </citation>
    <scope>NUCLEOTIDE SEQUENCE [LARGE SCALE GENOMIC DNA]</scope>
    <source>
        <strain evidence="10 11">DD2A</strain>
    </source>
</reference>
<feature type="transmembrane region" description="Helical" evidence="7">
    <location>
        <begin position="147"/>
        <end position="167"/>
    </location>
</feature>
<dbReference type="OrthoDB" id="61122at2"/>
<keyword evidence="3" id="KW-1003">Cell membrane</keyword>
<dbReference type="Proteomes" id="UP000321234">
    <property type="component" value="Unassembled WGS sequence"/>
</dbReference>
<feature type="region of interest" description="Disordered" evidence="8">
    <location>
        <begin position="1"/>
        <end position="37"/>
    </location>
</feature>
<evidence type="ECO:0000256" key="2">
    <source>
        <dbReference type="ARBA" id="ARBA00022448"/>
    </source>
</evidence>
<feature type="transmembrane region" description="Helical" evidence="7">
    <location>
        <begin position="236"/>
        <end position="258"/>
    </location>
</feature>
<dbReference type="InterPro" id="IPR035906">
    <property type="entry name" value="MetI-like_sf"/>
</dbReference>
<feature type="transmembrane region" description="Helical" evidence="7">
    <location>
        <begin position="179"/>
        <end position="198"/>
    </location>
</feature>